<proteinExistence type="predicted"/>
<name>A0A225CSH7_9MICO</name>
<reference evidence="2" key="1">
    <citation type="submission" date="2017-08" db="EMBL/GenBank/DDBJ databases">
        <title>Genomes of multiple Clavibacter strains from different subspecies.</title>
        <authorList>
            <person name="Yuan X.-K."/>
            <person name="Li X.-S."/>
            <person name="Nie J."/>
            <person name="De Boer S.H."/>
        </authorList>
    </citation>
    <scope>NUCLEOTIDE SEQUENCE [LARGE SCALE GENOMIC DNA]</scope>
    <source>
        <strain evidence="2">ATCC 33566</strain>
    </source>
</reference>
<sequence>MSGIGPGDPGERLPVGPAEPVQPGVPAGPAQAVQPVQPGVPADPAAPVVPPADAAPVVPPADAAPVVPPADAAPAPAPDADGDPVDMVALADYLDRGRTPRIAAYEDDPDTRNALRALEHMRDLGRELVEAEAEEADAPGDDFFRGVLAHISRESRAGRDIPLSHPDPGVRLALTEGAVRTLVRQAGDEVPGVLIGRCTLDGDVTRAGEPVRVALTMSVVWGDPLPELAQRVRERVHAALLRHTELRVEAIDVTVVDVQARPAPEEEAGR</sequence>
<evidence type="ECO:0000313" key="3">
    <source>
        <dbReference type="Proteomes" id="UP000215316"/>
    </source>
</evidence>
<dbReference type="Proteomes" id="UP000215316">
    <property type="component" value="Unassembled WGS sequence"/>
</dbReference>
<evidence type="ECO:0000313" key="2">
    <source>
        <dbReference type="EMBL" id="OQJ64334.1"/>
    </source>
</evidence>
<protein>
    <recommendedName>
        <fullName evidence="4">Asp23/Gls24 family envelope stress response protein</fullName>
    </recommendedName>
</protein>
<gene>
    <name evidence="2" type="ORF">B5P24_03335</name>
</gene>
<dbReference type="AlphaFoldDB" id="A0A225CSH7"/>
<organism evidence="2 3">
    <name type="scientific">Clavibacter tessellarius</name>
    <dbReference type="NCBI Taxonomy" id="31965"/>
    <lineage>
        <taxon>Bacteria</taxon>
        <taxon>Bacillati</taxon>
        <taxon>Actinomycetota</taxon>
        <taxon>Actinomycetes</taxon>
        <taxon>Micrococcales</taxon>
        <taxon>Microbacteriaceae</taxon>
        <taxon>Clavibacter</taxon>
    </lineage>
</organism>
<dbReference type="RefSeq" id="WP_094131246.1">
    <property type="nucleotide sequence ID" value="NZ_CP040788.1"/>
</dbReference>
<feature type="region of interest" description="Disordered" evidence="1">
    <location>
        <begin position="1"/>
        <end position="84"/>
    </location>
</feature>
<dbReference type="EMBL" id="MZMQ01000001">
    <property type="protein sequence ID" value="OQJ64334.1"/>
    <property type="molecule type" value="Genomic_DNA"/>
</dbReference>
<feature type="compositionally biased region" description="Low complexity" evidence="1">
    <location>
        <begin position="14"/>
        <end position="74"/>
    </location>
</feature>
<evidence type="ECO:0000256" key="1">
    <source>
        <dbReference type="SAM" id="MobiDB-lite"/>
    </source>
</evidence>
<comment type="caution">
    <text evidence="2">The sequence shown here is derived from an EMBL/GenBank/DDBJ whole genome shotgun (WGS) entry which is preliminary data.</text>
</comment>
<accession>A0A225CSH7</accession>
<dbReference type="OrthoDB" id="4953969at2"/>
<keyword evidence="3" id="KW-1185">Reference proteome</keyword>
<evidence type="ECO:0008006" key="4">
    <source>
        <dbReference type="Google" id="ProtNLM"/>
    </source>
</evidence>